<name>A0A7S7NS92_PALFE</name>
<dbReference type="Proteomes" id="UP000593892">
    <property type="component" value="Chromosome"/>
</dbReference>
<keyword evidence="4 10" id="KW-0808">Transferase</keyword>
<reference evidence="10 11" key="1">
    <citation type="submission" date="2020-10" db="EMBL/GenBank/DDBJ databases">
        <title>Complete genome sequence of Paludibaculum fermentans P105T, a facultatively anaerobic acidobacterium capable of dissimilatory Fe(III) reduction.</title>
        <authorList>
            <person name="Dedysh S.N."/>
            <person name="Beletsky A.V."/>
            <person name="Kulichevskaya I.S."/>
            <person name="Mardanov A.V."/>
            <person name="Ravin N.V."/>
        </authorList>
    </citation>
    <scope>NUCLEOTIDE SEQUENCE [LARGE SCALE GENOMIC DNA]</scope>
    <source>
        <strain evidence="10 11">P105</strain>
    </source>
</reference>
<protein>
    <submittedName>
        <fullName evidence="10">Glycosyltransferase family 39 protein</fullName>
    </submittedName>
</protein>
<keyword evidence="2" id="KW-1003">Cell membrane</keyword>
<evidence type="ECO:0000313" key="11">
    <source>
        <dbReference type="Proteomes" id="UP000593892"/>
    </source>
</evidence>
<accession>A0A7S7NS92</accession>
<evidence type="ECO:0000256" key="3">
    <source>
        <dbReference type="ARBA" id="ARBA00022676"/>
    </source>
</evidence>
<evidence type="ECO:0000313" key="10">
    <source>
        <dbReference type="EMBL" id="QOY88892.1"/>
    </source>
</evidence>
<evidence type="ECO:0000256" key="8">
    <source>
        <dbReference type="SAM" id="Phobius"/>
    </source>
</evidence>
<organism evidence="10 11">
    <name type="scientific">Paludibaculum fermentans</name>
    <dbReference type="NCBI Taxonomy" id="1473598"/>
    <lineage>
        <taxon>Bacteria</taxon>
        <taxon>Pseudomonadati</taxon>
        <taxon>Acidobacteriota</taxon>
        <taxon>Terriglobia</taxon>
        <taxon>Bryobacterales</taxon>
        <taxon>Bryobacteraceae</taxon>
        <taxon>Paludibaculum</taxon>
    </lineage>
</organism>
<feature type="transmembrane region" description="Helical" evidence="8">
    <location>
        <begin position="20"/>
        <end position="38"/>
    </location>
</feature>
<feature type="transmembrane region" description="Helical" evidence="8">
    <location>
        <begin position="111"/>
        <end position="131"/>
    </location>
</feature>
<dbReference type="InterPro" id="IPR050297">
    <property type="entry name" value="LipidA_mod_glycosyltrf_83"/>
</dbReference>
<dbReference type="EMBL" id="CP063849">
    <property type="protein sequence ID" value="QOY88892.1"/>
    <property type="molecule type" value="Genomic_DNA"/>
</dbReference>
<proteinExistence type="predicted"/>
<evidence type="ECO:0000259" key="9">
    <source>
        <dbReference type="Pfam" id="PF13231"/>
    </source>
</evidence>
<evidence type="ECO:0000256" key="7">
    <source>
        <dbReference type="ARBA" id="ARBA00023136"/>
    </source>
</evidence>
<keyword evidence="7 8" id="KW-0472">Membrane</keyword>
<dbReference type="PANTHER" id="PTHR33908:SF11">
    <property type="entry name" value="MEMBRANE PROTEIN"/>
    <property type="match status" value="1"/>
</dbReference>
<evidence type="ECO:0000256" key="2">
    <source>
        <dbReference type="ARBA" id="ARBA00022475"/>
    </source>
</evidence>
<dbReference type="AlphaFoldDB" id="A0A7S7NS92"/>
<evidence type="ECO:0000256" key="1">
    <source>
        <dbReference type="ARBA" id="ARBA00004651"/>
    </source>
</evidence>
<gene>
    <name evidence="10" type="ORF">IRI77_02715</name>
</gene>
<evidence type="ECO:0000256" key="4">
    <source>
        <dbReference type="ARBA" id="ARBA00022679"/>
    </source>
</evidence>
<dbReference type="Pfam" id="PF13231">
    <property type="entry name" value="PMT_2"/>
    <property type="match status" value="1"/>
</dbReference>
<comment type="subcellular location">
    <subcellularLocation>
        <location evidence="1">Cell membrane</location>
        <topology evidence="1">Multi-pass membrane protein</topology>
    </subcellularLocation>
</comment>
<dbReference type="PANTHER" id="PTHR33908">
    <property type="entry name" value="MANNOSYLTRANSFERASE YKCB-RELATED"/>
    <property type="match status" value="1"/>
</dbReference>
<dbReference type="GO" id="GO:0009103">
    <property type="term" value="P:lipopolysaccharide biosynthetic process"/>
    <property type="evidence" value="ECO:0007669"/>
    <property type="project" value="UniProtKB-ARBA"/>
</dbReference>
<keyword evidence="3" id="KW-0328">Glycosyltransferase</keyword>
<evidence type="ECO:0000256" key="6">
    <source>
        <dbReference type="ARBA" id="ARBA00022989"/>
    </source>
</evidence>
<sequence length="400" mass="43367">MPPFGQRLVALLDRHARASFWVLLLVATVRVAATYGVFNHTIDEPAHIACGMQWVDQGRYVYEPQHPPLARVAAAIGPYLAGRRYVGRPTIYQEGAAILYRDNHYARNLTLARLGILPFFWLACVVVYLWGKRTLGRAGAVIATFLFTFSPSMLAHGGLATTDMALTATLGAAFLATLIWLEEPSWGHAAILGVSLGVAVLSKLSALAFYPAACVAALGWYLWSARPNSAWLRGAALRRLPGLGLVALTGALVIWAGYRLSFGPSPLLGFNTPAPELFQGLNEVIHHNREGHTAYLLGQRSMTGWWYYYPVVLAVKTPMAMLLLLATGVWLLGGKGKPASGAALALAGSLGILAISMFTHINIGVRHILPVYFGFILVAAYGSVQLLERPRGTIWPRLAT</sequence>
<keyword evidence="6 8" id="KW-1133">Transmembrane helix</keyword>
<feature type="transmembrane region" description="Helical" evidence="8">
    <location>
        <begin position="187"/>
        <end position="220"/>
    </location>
</feature>
<dbReference type="KEGG" id="pfer:IRI77_02715"/>
<feature type="transmembrane region" description="Helical" evidence="8">
    <location>
        <begin position="240"/>
        <end position="258"/>
    </location>
</feature>
<dbReference type="GO" id="GO:0005886">
    <property type="term" value="C:plasma membrane"/>
    <property type="evidence" value="ECO:0007669"/>
    <property type="project" value="UniProtKB-SubCell"/>
</dbReference>
<dbReference type="RefSeq" id="WP_194450555.1">
    <property type="nucleotide sequence ID" value="NZ_CP063849.1"/>
</dbReference>
<dbReference type="InterPro" id="IPR038731">
    <property type="entry name" value="RgtA/B/C-like"/>
</dbReference>
<feature type="domain" description="Glycosyltransferase RgtA/B/C/D-like" evidence="9">
    <location>
        <begin position="121"/>
        <end position="224"/>
    </location>
</feature>
<feature type="transmembrane region" description="Helical" evidence="8">
    <location>
        <begin position="137"/>
        <end position="157"/>
    </location>
</feature>
<feature type="transmembrane region" description="Helical" evidence="8">
    <location>
        <begin position="344"/>
        <end position="363"/>
    </location>
</feature>
<keyword evidence="11" id="KW-1185">Reference proteome</keyword>
<dbReference type="GO" id="GO:0016763">
    <property type="term" value="F:pentosyltransferase activity"/>
    <property type="evidence" value="ECO:0007669"/>
    <property type="project" value="TreeGrafter"/>
</dbReference>
<feature type="transmembrane region" description="Helical" evidence="8">
    <location>
        <begin position="369"/>
        <end position="387"/>
    </location>
</feature>
<feature type="transmembrane region" description="Helical" evidence="8">
    <location>
        <begin position="306"/>
        <end position="332"/>
    </location>
</feature>
<keyword evidence="5 8" id="KW-0812">Transmembrane</keyword>
<evidence type="ECO:0000256" key="5">
    <source>
        <dbReference type="ARBA" id="ARBA00022692"/>
    </source>
</evidence>